<evidence type="ECO:0000313" key="1">
    <source>
        <dbReference type="EMBL" id="ADK83844.1"/>
    </source>
</evidence>
<dbReference type="HOGENOM" id="CLU_341528_0_0_7"/>
<dbReference type="EMBL" id="CP002085">
    <property type="protein sequence ID" value="ADK83844.1"/>
    <property type="molecule type" value="Genomic_DNA"/>
</dbReference>
<dbReference type="AlphaFoldDB" id="E1QE58"/>
<organism evidence="1 2">
    <name type="scientific">Desulfarculus baarsii (strain ATCC 33931 / DSM 2075 / LMG 7858 / VKM B-1802 / 2st14)</name>
    <dbReference type="NCBI Taxonomy" id="644282"/>
    <lineage>
        <taxon>Bacteria</taxon>
        <taxon>Pseudomonadati</taxon>
        <taxon>Thermodesulfobacteriota</taxon>
        <taxon>Desulfarculia</taxon>
        <taxon>Desulfarculales</taxon>
        <taxon>Desulfarculaceae</taxon>
        <taxon>Desulfarculus</taxon>
    </lineage>
</organism>
<keyword evidence="2" id="KW-1185">Reference proteome</keyword>
<accession>E1QE58</accession>
<sequence length="830" mass="83027">MDQDITYSVSIKPDNDIRKIVAEQIKTITDYVAKLTEKPFENLGVSLNKVSTTAVQGTLSAIFNGEMDKIKGIWETTWSGMGKVVTSLFDDILGEIATRIVDSLGGALKSLFSPLGDWLGGMLKNVGASALSSVYGLFDGAVDLFTGKGLLASVSKTLGLNTLVSNVGSWLGLGSSAAGATAAGAAAITEAAAAFEAALTGTAVADAVTSALVAAGPWAEATAITEAVTAFEAALSGGSAATAAASSAATNIAISTSAADAASAAFSSAMAEASASIESAFSGGLSTMASATNAAGTAAASTAAAADAVTAALMAAGPGAEAAAIAEATAAFEAALSGGSAATAASTSAAASAGGLGAMGTTAVLAAPFAIGELVAAIMGETGPISAVIESIFGETNSPYTAQDAQASVRAGLESLSAGDQTGAAVLSWMTSDSGAGSLAAYAGWDTEDIRAMTQALGPMEAAMFDAQLISDQFSQALDNISTSLNHDLETYNQAGEAIWRMASEMGLSQAQIDALATSGQTMNQVVAAMATTAGDVRLAAVGMGEAIARAAGQTGLAFEQAQQFAAQAETLWAALQSGALGAEQAGAQLTALGQAMGLDQTQAESLTSRVDNLFAAMNQASGGSAELSAQLANARTAFGSLDNTIKVVETSTDSSTDSFLGLAEALSFANDASFDSGWLDYQNLLQGAAASAQDLAGQLADVAQAANSAQNGLDGVVIESMAGGFGVYHDGGLVGVESWPRHHGGLLPDETPAILQRGEAVIRRASVNAQTLPLLQEINRSGQAPPSAQNVSLHVEVHGNVMGDNESMEELARLIDQRLRRIAGGRYVA</sequence>
<name>E1QE58_DESB2</name>
<evidence type="ECO:0000313" key="2">
    <source>
        <dbReference type="Proteomes" id="UP000009047"/>
    </source>
</evidence>
<gene>
    <name evidence="1" type="ordered locus">Deba_0471</name>
</gene>
<dbReference type="KEGG" id="dbr:Deba_0471"/>
<protein>
    <submittedName>
        <fullName evidence="1">Uncharacterized protein</fullName>
    </submittedName>
</protein>
<dbReference type="Proteomes" id="UP000009047">
    <property type="component" value="Chromosome"/>
</dbReference>
<reference evidence="1 2" key="1">
    <citation type="journal article" date="2010" name="Stand. Genomic Sci.">
        <title>Complete genome sequence of Desulfarculus baarsii type strain (2st14).</title>
        <authorList>
            <person name="Sun H."/>
            <person name="Spring S."/>
            <person name="Lapidus A."/>
            <person name="Davenport K."/>
            <person name="Del Rio T.G."/>
            <person name="Tice H."/>
            <person name="Nolan M."/>
            <person name="Copeland A."/>
            <person name="Cheng J.F."/>
            <person name="Lucas S."/>
            <person name="Tapia R."/>
            <person name="Goodwin L."/>
            <person name="Pitluck S."/>
            <person name="Ivanova N."/>
            <person name="Pagani I."/>
            <person name="Mavromatis K."/>
            <person name="Ovchinnikova G."/>
            <person name="Pati A."/>
            <person name="Chen A."/>
            <person name="Palaniappan K."/>
            <person name="Hauser L."/>
            <person name="Chang Y.J."/>
            <person name="Jeffries C.D."/>
            <person name="Detter J.C."/>
            <person name="Han C."/>
            <person name="Rohde M."/>
            <person name="Brambilla E."/>
            <person name="Goker M."/>
            <person name="Woyke T."/>
            <person name="Bristow J."/>
            <person name="Eisen J.A."/>
            <person name="Markowitz V."/>
            <person name="Hugenholtz P."/>
            <person name="Kyrpides N.C."/>
            <person name="Klenk H.P."/>
            <person name="Land M."/>
        </authorList>
    </citation>
    <scope>NUCLEOTIDE SEQUENCE [LARGE SCALE GENOMIC DNA]</scope>
    <source>
        <strain evidence="2">ATCC 33931 / DSM 2075 / LMG 7858 / VKM B-1802 / 2st14</strain>
    </source>
</reference>
<dbReference type="eggNOG" id="COG1511">
    <property type="taxonomic scope" value="Bacteria"/>
</dbReference>
<proteinExistence type="predicted"/>
<dbReference type="STRING" id="644282.Deba_0471"/>